<proteinExistence type="predicted"/>
<evidence type="ECO:0008006" key="3">
    <source>
        <dbReference type="Google" id="ProtNLM"/>
    </source>
</evidence>
<sequence>MERPRLSTTLRNFSSVSRELEQFDSESELQARRLEAEDTLTTSELSWKQLVLFLSSHAAKAQQAVLSENIKVLLQAASNIVGSELDTESLEGVAAFLFEAYLKSASEDDDKYNNSDDDVKNFTSKEMLQQLKKSFGPLPEAATASAKRAVCHLSALAPSPSELKDLVLARADNDHQLNLGYGGPFGQLTADNKRVEHFDRSWLVNEVRNCMEMTENSLPVQEVGERFIDLLTSHKSNEELQGEMFELLGPNGIDLISKLLEHRIDIQNNMKNQFNIIGLQNGTVRSEPTASRAYIFSQVKIQSEEERLLEKAMHKEEKRLTRHEKHLQDCAWDGEDKKEALFEPQLLRKQRQFALANARVSPIFEPRSWQEDCVIHYPNVYDALAEARKKSSYIGGSKVGLQCAPLCCLCCPFFLLILLLF</sequence>
<evidence type="ECO:0000313" key="1">
    <source>
        <dbReference type="Ensembl" id="ENSEBUP00000001957.1"/>
    </source>
</evidence>
<dbReference type="Ensembl" id="ENSEBUT00000002301.1">
    <property type="protein sequence ID" value="ENSEBUP00000001957.1"/>
    <property type="gene ID" value="ENSEBUG00000001581.1"/>
</dbReference>
<reference evidence="1" key="2">
    <citation type="submission" date="2025-09" db="UniProtKB">
        <authorList>
            <consortium name="Ensembl"/>
        </authorList>
    </citation>
    <scope>IDENTIFICATION</scope>
</reference>
<protein>
    <recommendedName>
        <fullName evidence="3">Activating signal cointegrator 1 complex subunit 3</fullName>
    </recommendedName>
</protein>
<name>A0A8C4PWN9_EPTBU</name>
<dbReference type="AlphaFoldDB" id="A0A8C4PWN9"/>
<evidence type="ECO:0000313" key="2">
    <source>
        <dbReference type="Proteomes" id="UP000694388"/>
    </source>
</evidence>
<dbReference type="GeneTree" id="ENSGT00940000155377"/>
<keyword evidence="2" id="KW-1185">Reference proteome</keyword>
<accession>A0A8C4PWN9</accession>
<dbReference type="Proteomes" id="UP000694388">
    <property type="component" value="Unplaced"/>
</dbReference>
<reference evidence="1" key="1">
    <citation type="submission" date="2025-08" db="UniProtKB">
        <authorList>
            <consortium name="Ensembl"/>
        </authorList>
    </citation>
    <scope>IDENTIFICATION</scope>
</reference>
<organism evidence="1 2">
    <name type="scientific">Eptatretus burgeri</name>
    <name type="common">Inshore hagfish</name>
    <dbReference type="NCBI Taxonomy" id="7764"/>
    <lineage>
        <taxon>Eukaryota</taxon>
        <taxon>Metazoa</taxon>
        <taxon>Chordata</taxon>
        <taxon>Craniata</taxon>
        <taxon>Vertebrata</taxon>
        <taxon>Cyclostomata</taxon>
        <taxon>Myxini</taxon>
        <taxon>Myxiniformes</taxon>
        <taxon>Myxinidae</taxon>
        <taxon>Eptatretinae</taxon>
        <taxon>Eptatretus</taxon>
    </lineage>
</organism>